<dbReference type="NCBIfam" id="TIGR01930">
    <property type="entry name" value="AcCoA-C-Actrans"/>
    <property type="match status" value="1"/>
</dbReference>
<keyword evidence="2 5" id="KW-0808">Transferase</keyword>
<dbReference type="PANTHER" id="PTHR18919">
    <property type="entry name" value="ACETYL-COA C-ACYLTRANSFERASE"/>
    <property type="match status" value="1"/>
</dbReference>
<organism evidence="8 9">
    <name type="scientific">Cryptococcus wingfieldii CBS 7118</name>
    <dbReference type="NCBI Taxonomy" id="1295528"/>
    <lineage>
        <taxon>Eukaryota</taxon>
        <taxon>Fungi</taxon>
        <taxon>Dikarya</taxon>
        <taxon>Basidiomycota</taxon>
        <taxon>Agaricomycotina</taxon>
        <taxon>Tremellomycetes</taxon>
        <taxon>Tremellales</taxon>
        <taxon>Cryptococcaceae</taxon>
        <taxon>Cryptococcus</taxon>
    </lineage>
</organism>
<dbReference type="Proteomes" id="UP000094819">
    <property type="component" value="Unassembled WGS sequence"/>
</dbReference>
<dbReference type="PANTHER" id="PTHR18919:SF107">
    <property type="entry name" value="ACETYL-COA ACETYLTRANSFERASE, CYTOSOLIC"/>
    <property type="match status" value="1"/>
</dbReference>
<dbReference type="InterPro" id="IPR020616">
    <property type="entry name" value="Thiolase_N"/>
</dbReference>
<dbReference type="SUPFAM" id="SSF53901">
    <property type="entry name" value="Thiolase-like"/>
    <property type="match status" value="2"/>
</dbReference>
<evidence type="ECO:0000313" key="9">
    <source>
        <dbReference type="Proteomes" id="UP000094819"/>
    </source>
</evidence>
<evidence type="ECO:0000256" key="2">
    <source>
        <dbReference type="ARBA" id="ARBA00022679"/>
    </source>
</evidence>
<dbReference type="PIRSF" id="PIRSF000429">
    <property type="entry name" value="Ac-CoA_Ac_transf"/>
    <property type="match status" value="1"/>
</dbReference>
<dbReference type="CDD" id="cd00751">
    <property type="entry name" value="thiolase"/>
    <property type="match status" value="1"/>
</dbReference>
<feature type="active site" description="Proton acceptor" evidence="4">
    <location>
        <position position="408"/>
    </location>
</feature>
<evidence type="ECO:0000256" key="4">
    <source>
        <dbReference type="PIRSR" id="PIRSR000429-1"/>
    </source>
</evidence>
<keyword evidence="3 5" id="KW-0012">Acyltransferase</keyword>
<dbReference type="InterPro" id="IPR020613">
    <property type="entry name" value="Thiolase_CS"/>
</dbReference>
<evidence type="ECO:0000313" key="8">
    <source>
        <dbReference type="EMBL" id="ODN86851.1"/>
    </source>
</evidence>
<dbReference type="GO" id="GO:0003985">
    <property type="term" value="F:acetyl-CoA C-acetyltransferase activity"/>
    <property type="evidence" value="ECO:0007669"/>
    <property type="project" value="TreeGrafter"/>
</dbReference>
<evidence type="ECO:0000256" key="3">
    <source>
        <dbReference type="ARBA" id="ARBA00023315"/>
    </source>
</evidence>
<name>A0A1E3IGI1_9TREE</name>
<dbReference type="InterPro" id="IPR016039">
    <property type="entry name" value="Thiolase-like"/>
</dbReference>
<sequence>MKSTTARLVSHIPRPQSYIVASKRTPFGAFGGKLKEFKASELGGIAGKAALADLPSEVQVDQVFFGNVTQTDNSTPYLARHVGHLSGLGPTACPNPSYLDEPKLTRFPDRLCGSGFQTAINAVQTISLSEADVCLTGGTEAMSMSPYTLSGLTRYGTRYGVNLVQEDSLAAALTDQNPGGEKTPMGMTAENLAKKYNITRDECDAYALMSQTRYAEALSSGAFSSELTSIPLKPLKSIPQSISSDEHPRPQTTLSSLSKLPSVFIPKTGVVTAGNASGICDGAAANVIMSENAVKKWGVEPLVRVAGYGWSACEPEIMGIGPVVSVREALKKAGRGLGDMDIIELNEAFAAQWLAVQKELELPTEKTNIFGGAIALGHPLAASGARILGNLSHNLHRMDKKWALGAACIGGGQGIAVVLERC</sequence>
<feature type="domain" description="Thiolase N-terminal" evidence="6">
    <location>
        <begin position="18"/>
        <end position="291"/>
    </location>
</feature>
<dbReference type="GO" id="GO:0006635">
    <property type="term" value="P:fatty acid beta-oxidation"/>
    <property type="evidence" value="ECO:0007669"/>
    <property type="project" value="TreeGrafter"/>
</dbReference>
<comment type="similarity">
    <text evidence="1 5">Belongs to the thiolase-like superfamily. Thiolase family.</text>
</comment>
<dbReference type="AlphaFoldDB" id="A0A1E3IGI1"/>
<dbReference type="FunFam" id="3.40.47.10:FF:000010">
    <property type="entry name" value="Acetyl-CoA acetyltransferase (Thiolase)"/>
    <property type="match status" value="1"/>
</dbReference>
<dbReference type="OrthoDB" id="5404651at2759"/>
<dbReference type="RefSeq" id="XP_019028843.1">
    <property type="nucleotide sequence ID" value="XM_019179226.1"/>
</dbReference>
<evidence type="ECO:0000256" key="5">
    <source>
        <dbReference type="RuleBase" id="RU003557"/>
    </source>
</evidence>
<keyword evidence="9" id="KW-1185">Reference proteome</keyword>
<dbReference type="InterPro" id="IPR020617">
    <property type="entry name" value="Thiolase_C"/>
</dbReference>
<gene>
    <name evidence="8" type="ORF">L198_07216</name>
</gene>
<dbReference type="EMBL" id="AWGH01000030">
    <property type="protein sequence ID" value="ODN86851.1"/>
    <property type="molecule type" value="Genomic_DNA"/>
</dbReference>
<dbReference type="Pfam" id="PF02803">
    <property type="entry name" value="Thiolase_C"/>
    <property type="match status" value="1"/>
</dbReference>
<evidence type="ECO:0000256" key="1">
    <source>
        <dbReference type="ARBA" id="ARBA00010982"/>
    </source>
</evidence>
<dbReference type="PROSITE" id="PS00099">
    <property type="entry name" value="THIOLASE_3"/>
    <property type="match status" value="1"/>
</dbReference>
<dbReference type="InterPro" id="IPR020610">
    <property type="entry name" value="Thiolase_AS"/>
</dbReference>
<protein>
    <submittedName>
        <fullName evidence="8">Acetyl-CoA acyltransferase 2</fullName>
    </submittedName>
</protein>
<feature type="active site" description="Proton acceptor" evidence="4">
    <location>
        <position position="378"/>
    </location>
</feature>
<dbReference type="PROSITE" id="PS00737">
    <property type="entry name" value="THIOLASE_2"/>
    <property type="match status" value="1"/>
</dbReference>
<evidence type="ECO:0000259" key="7">
    <source>
        <dbReference type="Pfam" id="PF02803"/>
    </source>
</evidence>
<accession>A0A1E3IGI1</accession>
<dbReference type="GeneID" id="30196427"/>
<feature type="domain" description="Thiolase C-terminal" evidence="7">
    <location>
        <begin position="300"/>
        <end position="421"/>
    </location>
</feature>
<proteinExistence type="inferred from homology"/>
<dbReference type="GO" id="GO:0005739">
    <property type="term" value="C:mitochondrion"/>
    <property type="evidence" value="ECO:0007669"/>
    <property type="project" value="TreeGrafter"/>
</dbReference>
<evidence type="ECO:0000259" key="6">
    <source>
        <dbReference type="Pfam" id="PF00108"/>
    </source>
</evidence>
<dbReference type="Gene3D" id="3.40.47.10">
    <property type="match status" value="1"/>
</dbReference>
<dbReference type="InterPro" id="IPR002155">
    <property type="entry name" value="Thiolase"/>
</dbReference>
<comment type="caution">
    <text evidence="8">The sequence shown here is derived from an EMBL/GenBank/DDBJ whole genome shotgun (WGS) entry which is preliminary data.</text>
</comment>
<reference evidence="8 9" key="1">
    <citation type="submission" date="2016-06" db="EMBL/GenBank/DDBJ databases">
        <title>Evolution of pathogenesis and genome organization in the Tremellales.</title>
        <authorList>
            <person name="Cuomo C."/>
            <person name="Litvintseva A."/>
            <person name="Heitman J."/>
            <person name="Chen Y."/>
            <person name="Sun S."/>
            <person name="Springer D."/>
            <person name="Dromer F."/>
            <person name="Young S."/>
            <person name="Zeng Q."/>
            <person name="Chapman S."/>
            <person name="Gujja S."/>
            <person name="Saif S."/>
            <person name="Birren B."/>
        </authorList>
    </citation>
    <scope>NUCLEOTIDE SEQUENCE [LARGE SCALE GENOMIC DNA]</scope>
    <source>
        <strain evidence="8 9">CBS 7118</strain>
    </source>
</reference>
<feature type="active site" description="Acyl-thioester intermediate" evidence="4">
    <location>
        <position position="112"/>
    </location>
</feature>
<dbReference type="Pfam" id="PF00108">
    <property type="entry name" value="Thiolase_N"/>
    <property type="match status" value="1"/>
</dbReference>